<gene>
    <name evidence="2" type="ORF">P171DRAFT_163998</name>
</gene>
<evidence type="ECO:0000313" key="3">
    <source>
        <dbReference type="Proteomes" id="UP000799764"/>
    </source>
</evidence>
<dbReference type="AlphaFoldDB" id="A0A9P4U6W8"/>
<evidence type="ECO:0000256" key="1">
    <source>
        <dbReference type="SAM" id="MobiDB-lite"/>
    </source>
</evidence>
<reference evidence="2" key="1">
    <citation type="journal article" date="2020" name="Stud. Mycol.">
        <title>101 Dothideomycetes genomes: a test case for predicting lifestyles and emergence of pathogens.</title>
        <authorList>
            <person name="Haridas S."/>
            <person name="Albert R."/>
            <person name="Binder M."/>
            <person name="Bloem J."/>
            <person name="Labutti K."/>
            <person name="Salamov A."/>
            <person name="Andreopoulos B."/>
            <person name="Baker S."/>
            <person name="Barry K."/>
            <person name="Bills G."/>
            <person name="Bluhm B."/>
            <person name="Cannon C."/>
            <person name="Castanera R."/>
            <person name="Culley D."/>
            <person name="Daum C."/>
            <person name="Ezra D."/>
            <person name="Gonzalez J."/>
            <person name="Henrissat B."/>
            <person name="Kuo A."/>
            <person name="Liang C."/>
            <person name="Lipzen A."/>
            <person name="Lutzoni F."/>
            <person name="Magnuson J."/>
            <person name="Mondo S."/>
            <person name="Nolan M."/>
            <person name="Ohm R."/>
            <person name="Pangilinan J."/>
            <person name="Park H.-J."/>
            <person name="Ramirez L."/>
            <person name="Alfaro M."/>
            <person name="Sun H."/>
            <person name="Tritt A."/>
            <person name="Yoshinaga Y."/>
            <person name="Zwiers L.-H."/>
            <person name="Turgeon B."/>
            <person name="Goodwin S."/>
            <person name="Spatafora J."/>
            <person name="Crous P."/>
            <person name="Grigoriev I."/>
        </authorList>
    </citation>
    <scope>NUCLEOTIDE SEQUENCE</scope>
    <source>
        <strain evidence="2">CBS 690.94</strain>
    </source>
</reference>
<feature type="region of interest" description="Disordered" evidence="1">
    <location>
        <begin position="61"/>
        <end position="114"/>
    </location>
</feature>
<dbReference type="Proteomes" id="UP000799764">
    <property type="component" value="Unassembled WGS sequence"/>
</dbReference>
<keyword evidence="3" id="KW-1185">Reference proteome</keyword>
<comment type="caution">
    <text evidence="2">The sequence shown here is derived from an EMBL/GenBank/DDBJ whole genome shotgun (WGS) entry which is preliminary data.</text>
</comment>
<feature type="compositionally biased region" description="Polar residues" evidence="1">
    <location>
        <begin position="103"/>
        <end position="114"/>
    </location>
</feature>
<name>A0A9P4U6W8_9PLEO</name>
<dbReference type="EMBL" id="MU001512">
    <property type="protein sequence ID" value="KAF2438578.1"/>
    <property type="molecule type" value="Genomic_DNA"/>
</dbReference>
<evidence type="ECO:0000313" key="2">
    <source>
        <dbReference type="EMBL" id="KAF2438578.1"/>
    </source>
</evidence>
<protein>
    <submittedName>
        <fullName evidence="2">Uncharacterized protein</fullName>
    </submittedName>
</protein>
<proteinExistence type="predicted"/>
<sequence length="114" mass="13057">MAIHTTRSQSGIDLTLKVVQFVKQLRRRLRPGPPNVDHAAILGAQICASLDMKKLRMLQTECPRSRSHNRQTILAASGVYKNQSKRKRRPSLKLQIRGEHQPSLRNKSRIQVQQ</sequence>
<accession>A0A9P4U6W8</accession>
<organism evidence="2 3">
    <name type="scientific">Karstenula rhodostoma CBS 690.94</name>
    <dbReference type="NCBI Taxonomy" id="1392251"/>
    <lineage>
        <taxon>Eukaryota</taxon>
        <taxon>Fungi</taxon>
        <taxon>Dikarya</taxon>
        <taxon>Ascomycota</taxon>
        <taxon>Pezizomycotina</taxon>
        <taxon>Dothideomycetes</taxon>
        <taxon>Pleosporomycetidae</taxon>
        <taxon>Pleosporales</taxon>
        <taxon>Massarineae</taxon>
        <taxon>Didymosphaeriaceae</taxon>
        <taxon>Karstenula</taxon>
    </lineage>
</organism>